<feature type="region of interest" description="Disordered" evidence="1">
    <location>
        <begin position="1"/>
        <end position="22"/>
    </location>
</feature>
<name>A0A834U8B7_VESPE</name>
<keyword evidence="3" id="KW-1185">Reference proteome</keyword>
<dbReference type="Proteomes" id="UP000600918">
    <property type="component" value="Unassembled WGS sequence"/>
</dbReference>
<evidence type="ECO:0000313" key="3">
    <source>
        <dbReference type="Proteomes" id="UP000600918"/>
    </source>
</evidence>
<gene>
    <name evidence="2" type="ORF">H0235_009504</name>
</gene>
<evidence type="ECO:0000313" key="2">
    <source>
        <dbReference type="EMBL" id="KAF7421668.1"/>
    </source>
</evidence>
<feature type="region of interest" description="Disordered" evidence="1">
    <location>
        <begin position="36"/>
        <end position="78"/>
    </location>
</feature>
<dbReference type="EMBL" id="JACSDY010000008">
    <property type="protein sequence ID" value="KAF7421668.1"/>
    <property type="molecule type" value="Genomic_DNA"/>
</dbReference>
<dbReference type="AlphaFoldDB" id="A0A834U8B7"/>
<sequence>MEEVEEGEEVKEEKEEEEEEEELVVVIMEVEMEKEEEEVESLVRTDTLLESGRTLDEGEDDETSIGSSATPTTKNKTACLGCPLREDKKIKTSFIVVPRKRRFLYGAIVRICISILKEKVPKDHSTTTPL</sequence>
<organism evidence="2 3">
    <name type="scientific">Vespula pensylvanica</name>
    <name type="common">Western yellow jacket</name>
    <name type="synonym">Wasp</name>
    <dbReference type="NCBI Taxonomy" id="30213"/>
    <lineage>
        <taxon>Eukaryota</taxon>
        <taxon>Metazoa</taxon>
        <taxon>Ecdysozoa</taxon>
        <taxon>Arthropoda</taxon>
        <taxon>Hexapoda</taxon>
        <taxon>Insecta</taxon>
        <taxon>Pterygota</taxon>
        <taxon>Neoptera</taxon>
        <taxon>Endopterygota</taxon>
        <taxon>Hymenoptera</taxon>
        <taxon>Apocrita</taxon>
        <taxon>Aculeata</taxon>
        <taxon>Vespoidea</taxon>
        <taxon>Vespidae</taxon>
        <taxon>Vespinae</taxon>
        <taxon>Vespula</taxon>
    </lineage>
</organism>
<feature type="compositionally biased region" description="Polar residues" evidence="1">
    <location>
        <begin position="64"/>
        <end position="76"/>
    </location>
</feature>
<comment type="caution">
    <text evidence="2">The sequence shown here is derived from an EMBL/GenBank/DDBJ whole genome shotgun (WGS) entry which is preliminary data.</text>
</comment>
<protein>
    <submittedName>
        <fullName evidence="2">Uncharacterized protein</fullName>
    </submittedName>
</protein>
<proteinExistence type="predicted"/>
<reference evidence="2" key="1">
    <citation type="journal article" date="2020" name="G3 (Bethesda)">
        <title>High-Quality Assemblies for Three Invasive Social Wasps from the &lt;i&gt;Vespula&lt;/i&gt; Genus.</title>
        <authorList>
            <person name="Harrop T.W.R."/>
            <person name="Guhlin J."/>
            <person name="McLaughlin G.M."/>
            <person name="Permina E."/>
            <person name="Stockwell P."/>
            <person name="Gilligan J."/>
            <person name="Le Lec M.F."/>
            <person name="Gruber M.A.M."/>
            <person name="Quinn O."/>
            <person name="Lovegrove M."/>
            <person name="Duncan E.J."/>
            <person name="Remnant E.J."/>
            <person name="Van Eeckhoven J."/>
            <person name="Graham B."/>
            <person name="Knapp R.A."/>
            <person name="Langford K.W."/>
            <person name="Kronenberg Z."/>
            <person name="Press M.O."/>
            <person name="Eacker S.M."/>
            <person name="Wilson-Rankin E.E."/>
            <person name="Purcell J."/>
            <person name="Lester P.J."/>
            <person name="Dearden P.K."/>
        </authorList>
    </citation>
    <scope>NUCLEOTIDE SEQUENCE</scope>
    <source>
        <strain evidence="2">Volc-1</strain>
    </source>
</reference>
<accession>A0A834U8B7</accession>
<evidence type="ECO:0000256" key="1">
    <source>
        <dbReference type="SAM" id="MobiDB-lite"/>
    </source>
</evidence>